<dbReference type="PANTHER" id="PTHR13683:SF813">
    <property type="entry name" value="PEPTIDASE A1 DOMAIN-CONTAINING PROTEIN"/>
    <property type="match status" value="1"/>
</dbReference>
<dbReference type="KEGG" id="rsz:108816772"/>
<evidence type="ECO:0000259" key="2">
    <source>
        <dbReference type="PROSITE" id="PS51767"/>
    </source>
</evidence>
<sequence>MDSVEKSNKVLQRVPTIGCGQDNYGLFRGIAGLLGLGRGKFSFPSQTAMTYDNIFSYCLPSSPQYTGHLTFGSAGLSNSLKYTTISSVVHESASFYGLDIVGISVGDKELEIPVTVFSTPGAIIDSGTVITRLPPQAYPALRTAFKEKMSNYKTASGRSLFDTCYDFTGLESVEIPKVSFSFKGGTVVELDFTGVLYVFDVSQVCLAFAGNSNGDDIAIFGNVQQRTMQVVYDVPGGRVGFAPNGCM</sequence>
<dbReference type="OrthoDB" id="2747330at2759"/>
<evidence type="ECO:0000313" key="3">
    <source>
        <dbReference type="Proteomes" id="UP000504610"/>
    </source>
</evidence>
<evidence type="ECO:0000256" key="1">
    <source>
        <dbReference type="ARBA" id="ARBA00007447"/>
    </source>
</evidence>
<dbReference type="GO" id="GO:0006508">
    <property type="term" value="P:proteolysis"/>
    <property type="evidence" value="ECO:0007669"/>
    <property type="project" value="InterPro"/>
</dbReference>
<dbReference type="Gene3D" id="2.40.70.10">
    <property type="entry name" value="Acid Proteases"/>
    <property type="match status" value="2"/>
</dbReference>
<organism evidence="3 4">
    <name type="scientific">Raphanus sativus</name>
    <name type="common">Radish</name>
    <name type="synonym">Raphanus raphanistrum var. sativus</name>
    <dbReference type="NCBI Taxonomy" id="3726"/>
    <lineage>
        <taxon>Eukaryota</taxon>
        <taxon>Viridiplantae</taxon>
        <taxon>Streptophyta</taxon>
        <taxon>Embryophyta</taxon>
        <taxon>Tracheophyta</taxon>
        <taxon>Spermatophyta</taxon>
        <taxon>Magnoliopsida</taxon>
        <taxon>eudicotyledons</taxon>
        <taxon>Gunneridae</taxon>
        <taxon>Pentapetalae</taxon>
        <taxon>rosids</taxon>
        <taxon>malvids</taxon>
        <taxon>Brassicales</taxon>
        <taxon>Brassicaceae</taxon>
        <taxon>Brassiceae</taxon>
        <taxon>Raphanus</taxon>
    </lineage>
</organism>
<reference evidence="4" key="2">
    <citation type="submission" date="2025-08" db="UniProtKB">
        <authorList>
            <consortium name="RefSeq"/>
        </authorList>
    </citation>
    <scope>IDENTIFICATION</scope>
    <source>
        <tissue evidence="4">Leaf</tissue>
    </source>
</reference>
<reference evidence="3" key="1">
    <citation type="journal article" date="2019" name="Database">
        <title>The radish genome database (RadishGD): an integrated information resource for radish genomics.</title>
        <authorList>
            <person name="Yu H.J."/>
            <person name="Baek S."/>
            <person name="Lee Y.J."/>
            <person name="Cho A."/>
            <person name="Mun J.H."/>
        </authorList>
    </citation>
    <scope>NUCLEOTIDE SEQUENCE [LARGE SCALE GENOMIC DNA]</scope>
    <source>
        <strain evidence="3">cv. WK10039</strain>
    </source>
</reference>
<dbReference type="RefSeq" id="XP_056846890.1">
    <property type="nucleotide sequence ID" value="XM_056990910.1"/>
</dbReference>
<dbReference type="FunFam" id="2.40.70.10:FF:000013">
    <property type="entry name" value="Aspartyl protease AED1"/>
    <property type="match status" value="1"/>
</dbReference>
<dbReference type="Proteomes" id="UP000504610">
    <property type="component" value="Chromosome 7"/>
</dbReference>
<dbReference type="InterPro" id="IPR021109">
    <property type="entry name" value="Peptidase_aspartic_dom_sf"/>
</dbReference>
<evidence type="ECO:0000313" key="4">
    <source>
        <dbReference type="RefSeq" id="XP_056846890.1"/>
    </source>
</evidence>
<comment type="similarity">
    <text evidence="1">Belongs to the peptidase A1 family.</text>
</comment>
<protein>
    <submittedName>
        <fullName evidence="4">Aspartyl protease family protein At5g10770-like</fullName>
    </submittedName>
</protein>
<proteinExistence type="inferred from homology"/>
<gene>
    <name evidence="4" type="primary">LOC108816772</name>
</gene>
<dbReference type="Pfam" id="PF14541">
    <property type="entry name" value="TAXi_C"/>
    <property type="match status" value="1"/>
</dbReference>
<dbReference type="SUPFAM" id="SSF50630">
    <property type="entry name" value="Acid proteases"/>
    <property type="match status" value="1"/>
</dbReference>
<dbReference type="PROSITE" id="PS51767">
    <property type="entry name" value="PEPTIDASE_A1"/>
    <property type="match status" value="1"/>
</dbReference>
<dbReference type="Pfam" id="PF14543">
    <property type="entry name" value="TAXi_N"/>
    <property type="match status" value="1"/>
</dbReference>
<dbReference type="PANTHER" id="PTHR13683">
    <property type="entry name" value="ASPARTYL PROTEASES"/>
    <property type="match status" value="1"/>
</dbReference>
<accession>A0A9W3C5S8</accession>
<dbReference type="AlphaFoldDB" id="A0A9W3C5S8"/>
<dbReference type="InterPro" id="IPR033121">
    <property type="entry name" value="PEPTIDASE_A1"/>
</dbReference>
<dbReference type="GeneID" id="108816772"/>
<feature type="domain" description="Peptidase A1" evidence="2">
    <location>
        <begin position="1"/>
        <end position="242"/>
    </location>
</feature>
<dbReference type="InterPro" id="IPR032861">
    <property type="entry name" value="TAXi_N"/>
</dbReference>
<name>A0A9W3C5S8_RAPSA</name>
<dbReference type="InterPro" id="IPR001461">
    <property type="entry name" value="Aspartic_peptidase_A1"/>
</dbReference>
<dbReference type="GO" id="GO:0004190">
    <property type="term" value="F:aspartic-type endopeptidase activity"/>
    <property type="evidence" value="ECO:0007669"/>
    <property type="project" value="InterPro"/>
</dbReference>
<dbReference type="InterPro" id="IPR032799">
    <property type="entry name" value="TAXi_C"/>
</dbReference>
<keyword evidence="3" id="KW-1185">Reference proteome</keyword>